<dbReference type="SUPFAM" id="SSF51391">
    <property type="entry name" value="Thiamin phosphate synthase"/>
    <property type="match status" value="1"/>
</dbReference>
<evidence type="ECO:0000256" key="9">
    <source>
        <dbReference type="ARBA" id="ARBA00023204"/>
    </source>
</evidence>
<dbReference type="InterPro" id="IPR015797">
    <property type="entry name" value="NUDIX_hydrolase-like_dom_sf"/>
</dbReference>
<dbReference type="InterPro" id="IPR020084">
    <property type="entry name" value="NUDIX_hydrolase_CS"/>
</dbReference>
<gene>
    <name evidence="19" type="ORF">CKA81_16180</name>
</gene>
<dbReference type="InterPro" id="IPR020476">
    <property type="entry name" value="Nudix_hydrolase"/>
</dbReference>
<feature type="domain" description="Nudix hydrolase" evidence="18">
    <location>
        <begin position="11"/>
        <end position="138"/>
    </location>
</feature>
<dbReference type="AlphaFoldDB" id="A0A410GFZ3"/>
<dbReference type="GO" id="GO:0008413">
    <property type="term" value="F:8-oxo-7,8-dihydroguanosine triphosphate pyrophosphatase activity"/>
    <property type="evidence" value="ECO:0007669"/>
    <property type="project" value="TreeGrafter"/>
</dbReference>
<evidence type="ECO:0000313" key="20">
    <source>
        <dbReference type="Proteomes" id="UP000283474"/>
    </source>
</evidence>
<dbReference type="CDD" id="cd03425">
    <property type="entry name" value="NUDIX_MutT_NudA_like"/>
    <property type="match status" value="1"/>
</dbReference>
<dbReference type="InterPro" id="IPR022998">
    <property type="entry name" value="ThiamineP_synth_TenI"/>
</dbReference>
<dbReference type="Gene3D" id="3.90.79.10">
    <property type="entry name" value="Nucleoside Triphosphate Pyrophosphohydrolase"/>
    <property type="match status" value="1"/>
</dbReference>
<evidence type="ECO:0000256" key="14">
    <source>
        <dbReference type="ARBA" id="ARBA00041592"/>
    </source>
</evidence>
<keyword evidence="9" id="KW-0234">DNA repair</keyword>
<comment type="catalytic activity">
    <reaction evidence="10">
        <text>8-oxo-dGTP + H2O = 8-oxo-dGMP + diphosphate + H(+)</text>
        <dbReference type="Rhea" id="RHEA:31575"/>
        <dbReference type="ChEBI" id="CHEBI:15377"/>
        <dbReference type="ChEBI" id="CHEBI:15378"/>
        <dbReference type="ChEBI" id="CHEBI:33019"/>
        <dbReference type="ChEBI" id="CHEBI:63224"/>
        <dbReference type="ChEBI" id="CHEBI:77896"/>
        <dbReference type="EC" id="3.6.1.55"/>
    </reaction>
</comment>
<evidence type="ECO:0000256" key="13">
    <source>
        <dbReference type="ARBA" id="ARBA00040794"/>
    </source>
</evidence>
<keyword evidence="7 17" id="KW-0378">Hydrolase</keyword>
<dbReference type="RefSeq" id="WP_128356223.1">
    <property type="nucleotide sequence ID" value="NZ_CP022987.1"/>
</dbReference>
<evidence type="ECO:0000256" key="8">
    <source>
        <dbReference type="ARBA" id="ARBA00022842"/>
    </source>
</evidence>
<keyword evidence="5" id="KW-0479">Metal-binding</keyword>
<reference evidence="19 20" key="1">
    <citation type="submission" date="2017-08" db="EMBL/GenBank/DDBJ databases">
        <authorList>
            <person name="Park S.-J."/>
            <person name="Kim H."/>
        </authorList>
    </citation>
    <scope>NUCLEOTIDE SEQUENCE [LARGE SCALE GENOMIC DNA]</scope>
    <source>
        <strain evidence="20">ye3</strain>
    </source>
</reference>
<evidence type="ECO:0000256" key="1">
    <source>
        <dbReference type="ARBA" id="ARBA00001946"/>
    </source>
</evidence>
<protein>
    <recommendedName>
        <fullName evidence="13">8-oxo-dGTP diphosphatase</fullName>
        <ecNumber evidence="12">3.6.1.55</ecNumber>
    </recommendedName>
    <alternativeName>
        <fullName evidence="16">7,8-dihydro-8-oxoguanine-triphosphatase</fullName>
    </alternativeName>
    <alternativeName>
        <fullName evidence="15">Mutator protein MutT</fullName>
    </alternativeName>
    <alternativeName>
        <fullName evidence="14">dGTP pyrophosphohydrolase</fullName>
    </alternativeName>
</protein>
<comment type="cofactor">
    <cofactor evidence="1">
        <name>Mg(2+)</name>
        <dbReference type="ChEBI" id="CHEBI:18420"/>
    </cofactor>
</comment>
<dbReference type="GO" id="GO:0044715">
    <property type="term" value="F:8-oxo-dGDP phosphatase activity"/>
    <property type="evidence" value="ECO:0007669"/>
    <property type="project" value="TreeGrafter"/>
</dbReference>
<evidence type="ECO:0000256" key="17">
    <source>
        <dbReference type="RuleBase" id="RU003476"/>
    </source>
</evidence>
<name>A0A410GFZ3_9BURK</name>
<keyword evidence="4" id="KW-0235">DNA replication</keyword>
<evidence type="ECO:0000256" key="3">
    <source>
        <dbReference type="ARBA" id="ARBA00022457"/>
    </source>
</evidence>
<dbReference type="Pfam" id="PF00293">
    <property type="entry name" value="NUDIX"/>
    <property type="match status" value="1"/>
</dbReference>
<evidence type="ECO:0000256" key="7">
    <source>
        <dbReference type="ARBA" id="ARBA00022801"/>
    </source>
</evidence>
<evidence type="ECO:0000256" key="4">
    <source>
        <dbReference type="ARBA" id="ARBA00022705"/>
    </source>
</evidence>
<dbReference type="InterPro" id="IPR036206">
    <property type="entry name" value="ThiamineP_synth_sf"/>
</dbReference>
<dbReference type="PRINTS" id="PR00502">
    <property type="entry name" value="NUDIXFAMILY"/>
</dbReference>
<dbReference type="OrthoDB" id="9810648at2"/>
<evidence type="ECO:0000256" key="5">
    <source>
        <dbReference type="ARBA" id="ARBA00022723"/>
    </source>
</evidence>
<dbReference type="SUPFAM" id="SSF55811">
    <property type="entry name" value="Nudix"/>
    <property type="match status" value="1"/>
</dbReference>
<evidence type="ECO:0000256" key="12">
    <source>
        <dbReference type="ARBA" id="ARBA00038905"/>
    </source>
</evidence>
<dbReference type="KEGG" id="pus:CKA81_16180"/>
<evidence type="ECO:0000256" key="10">
    <source>
        <dbReference type="ARBA" id="ARBA00035861"/>
    </source>
</evidence>
<dbReference type="EC" id="3.6.1.55" evidence="12"/>
<dbReference type="GO" id="GO:0046872">
    <property type="term" value="F:metal ion binding"/>
    <property type="evidence" value="ECO:0007669"/>
    <property type="project" value="UniProtKB-KW"/>
</dbReference>
<dbReference type="Pfam" id="PF02581">
    <property type="entry name" value="TMP-TENI"/>
    <property type="match status" value="1"/>
</dbReference>
<dbReference type="GO" id="GO:0044716">
    <property type="term" value="F:8-oxo-GDP phosphatase activity"/>
    <property type="evidence" value="ECO:0007669"/>
    <property type="project" value="TreeGrafter"/>
</dbReference>
<dbReference type="PANTHER" id="PTHR47707:SF1">
    <property type="entry name" value="NUDIX HYDROLASE FAMILY PROTEIN"/>
    <property type="match status" value="1"/>
</dbReference>
<evidence type="ECO:0000313" key="19">
    <source>
        <dbReference type="EMBL" id="QAA95232.1"/>
    </source>
</evidence>
<dbReference type="GO" id="GO:0035539">
    <property type="term" value="F:8-oxo-7,8-dihydrodeoxyguanosine triphosphate pyrophosphatase activity"/>
    <property type="evidence" value="ECO:0007669"/>
    <property type="project" value="UniProtKB-EC"/>
</dbReference>
<proteinExistence type="inferred from homology"/>
<dbReference type="PROSITE" id="PS00893">
    <property type="entry name" value="NUDIX_BOX"/>
    <property type="match status" value="1"/>
</dbReference>
<dbReference type="InterPro" id="IPR047127">
    <property type="entry name" value="MutT-like"/>
</dbReference>
<evidence type="ECO:0000256" key="2">
    <source>
        <dbReference type="ARBA" id="ARBA00005582"/>
    </source>
</evidence>
<evidence type="ECO:0000259" key="18">
    <source>
        <dbReference type="PROSITE" id="PS51462"/>
    </source>
</evidence>
<evidence type="ECO:0000256" key="16">
    <source>
        <dbReference type="ARBA" id="ARBA00042798"/>
    </source>
</evidence>
<accession>A0A410GFZ3</accession>
<evidence type="ECO:0000256" key="11">
    <source>
        <dbReference type="ARBA" id="ARBA00036904"/>
    </source>
</evidence>
<dbReference type="GO" id="GO:0006281">
    <property type="term" value="P:DNA repair"/>
    <property type="evidence" value="ECO:0007669"/>
    <property type="project" value="UniProtKB-KW"/>
</dbReference>
<evidence type="ECO:0000256" key="15">
    <source>
        <dbReference type="ARBA" id="ARBA00041979"/>
    </source>
</evidence>
<dbReference type="CDD" id="cd00564">
    <property type="entry name" value="TMP_TenI"/>
    <property type="match status" value="1"/>
</dbReference>
<comment type="similarity">
    <text evidence="2 17">Belongs to the Nudix hydrolase family.</text>
</comment>
<dbReference type="InterPro" id="IPR000086">
    <property type="entry name" value="NUDIX_hydrolase_dom"/>
</dbReference>
<sequence length="344" mass="37010">MLDPAEQTHKPFIEVAAGIITRPDGSLMLGQRPEGKPWAGWWELPGGKIEPGETTLQALARELKEELDIDVRDATPWVTYVHEYPKTIVRLAFCRVTAWDGEPRGMEGQALAWVRPDQPITVGPVLPATEPPLRWMQLPDHYLISNIGSSAQLTAWLDKLKHALDTGIRLVQFREPAWAAQANAEALAAYQEVLRLCRQAGALCLVNSCHPQDWWALADGVHLRAADALALAGTSNNDAAGPSAHSLAAEALRARIPGLIAVSAHTAEDLHAARRLQADFAVLGHVLPTPSHAGVAGMGWAGFRALAEDAGLPVFAIGGQSPQTLQQARQHGAHGIAGMRQLLG</sequence>
<dbReference type="GO" id="GO:0006260">
    <property type="term" value="P:DNA replication"/>
    <property type="evidence" value="ECO:0007669"/>
    <property type="project" value="UniProtKB-KW"/>
</dbReference>
<dbReference type="Gene3D" id="3.20.20.70">
    <property type="entry name" value="Aldolase class I"/>
    <property type="match status" value="1"/>
</dbReference>
<comment type="catalytic activity">
    <reaction evidence="11">
        <text>8-oxo-GTP + H2O = 8-oxo-GMP + diphosphate + H(+)</text>
        <dbReference type="Rhea" id="RHEA:67616"/>
        <dbReference type="ChEBI" id="CHEBI:15377"/>
        <dbReference type="ChEBI" id="CHEBI:15378"/>
        <dbReference type="ChEBI" id="CHEBI:33019"/>
        <dbReference type="ChEBI" id="CHEBI:143553"/>
        <dbReference type="ChEBI" id="CHEBI:145694"/>
    </reaction>
</comment>
<dbReference type="GO" id="GO:0009228">
    <property type="term" value="P:thiamine biosynthetic process"/>
    <property type="evidence" value="ECO:0007669"/>
    <property type="project" value="UniProtKB-KW"/>
</dbReference>
<keyword evidence="8" id="KW-0460">Magnesium</keyword>
<dbReference type="EMBL" id="CP022987">
    <property type="protein sequence ID" value="QAA95232.1"/>
    <property type="molecule type" value="Genomic_DNA"/>
</dbReference>
<dbReference type="PROSITE" id="PS51462">
    <property type="entry name" value="NUDIX"/>
    <property type="match status" value="1"/>
</dbReference>
<organism evidence="19 20">
    <name type="scientific">Pollutimonas thiosulfatoxidans</name>
    <dbReference type="NCBI Taxonomy" id="2028345"/>
    <lineage>
        <taxon>Bacteria</taxon>
        <taxon>Pseudomonadati</taxon>
        <taxon>Pseudomonadota</taxon>
        <taxon>Betaproteobacteria</taxon>
        <taxon>Burkholderiales</taxon>
        <taxon>Alcaligenaceae</taxon>
        <taxon>Pollutimonas</taxon>
    </lineage>
</organism>
<keyword evidence="20" id="KW-1185">Reference proteome</keyword>
<dbReference type="InterPro" id="IPR013785">
    <property type="entry name" value="Aldolase_TIM"/>
</dbReference>
<dbReference type="Proteomes" id="UP000283474">
    <property type="component" value="Chromosome"/>
</dbReference>
<keyword evidence="6" id="KW-0227">DNA damage</keyword>
<evidence type="ECO:0000256" key="6">
    <source>
        <dbReference type="ARBA" id="ARBA00022763"/>
    </source>
</evidence>
<keyword evidence="3" id="KW-0515">Mutator protein</keyword>
<dbReference type="PANTHER" id="PTHR47707">
    <property type="entry name" value="8-OXO-DGTP DIPHOSPHATASE"/>
    <property type="match status" value="1"/>
</dbReference>